<keyword evidence="3 7" id="KW-0694">RNA-binding</keyword>
<accession>A0A2N2E965</accession>
<dbReference type="PANTHER" id="PTHR11229:SF16">
    <property type="entry name" value="LARGE RIBOSOMAL SUBUNIT PROTEIN UL3C"/>
    <property type="match status" value="1"/>
</dbReference>
<comment type="similarity">
    <text evidence="1 7 8">Belongs to the universal ribosomal protein uL3 family.</text>
</comment>
<dbReference type="GO" id="GO:0022625">
    <property type="term" value="C:cytosolic large ribosomal subunit"/>
    <property type="evidence" value="ECO:0007669"/>
    <property type="project" value="TreeGrafter"/>
</dbReference>
<comment type="function">
    <text evidence="7 9">One of the primary rRNA binding proteins, it binds directly near the 3'-end of the 23S rRNA, where it nucleates assembly of the 50S subunit.</text>
</comment>
<evidence type="ECO:0000256" key="9">
    <source>
        <dbReference type="RuleBase" id="RU003906"/>
    </source>
</evidence>
<evidence type="ECO:0000256" key="4">
    <source>
        <dbReference type="ARBA" id="ARBA00022980"/>
    </source>
</evidence>
<comment type="subunit">
    <text evidence="7 9">Part of the 50S ribosomal subunit. Forms a cluster with proteins L14 and L19.</text>
</comment>
<evidence type="ECO:0000256" key="3">
    <source>
        <dbReference type="ARBA" id="ARBA00022884"/>
    </source>
</evidence>
<dbReference type="FunFam" id="2.40.30.10:FF:000004">
    <property type="entry name" value="50S ribosomal protein L3"/>
    <property type="match status" value="1"/>
</dbReference>
<comment type="caution">
    <text evidence="11">The sequence shown here is derived from an EMBL/GenBank/DDBJ whole genome shotgun (WGS) entry which is preliminary data.</text>
</comment>
<organism evidence="11 12">
    <name type="scientific">Candidatus Falkowbacteria bacterium HGW-Falkowbacteria-1</name>
    <dbReference type="NCBI Taxonomy" id="2013768"/>
    <lineage>
        <taxon>Bacteria</taxon>
        <taxon>Candidatus Falkowiibacteriota</taxon>
    </lineage>
</organism>
<dbReference type="InterPro" id="IPR019927">
    <property type="entry name" value="Ribosomal_uL3_bac/org-type"/>
</dbReference>
<dbReference type="InterPro" id="IPR019926">
    <property type="entry name" value="Ribosomal_uL3_CS"/>
</dbReference>
<dbReference type="Gene3D" id="3.30.160.810">
    <property type="match status" value="1"/>
</dbReference>
<dbReference type="NCBIfam" id="TIGR03625">
    <property type="entry name" value="L3_bact"/>
    <property type="match status" value="1"/>
</dbReference>
<evidence type="ECO:0000256" key="2">
    <source>
        <dbReference type="ARBA" id="ARBA00022730"/>
    </source>
</evidence>
<dbReference type="PROSITE" id="PS00474">
    <property type="entry name" value="RIBOSOMAL_L3"/>
    <property type="match status" value="1"/>
</dbReference>
<dbReference type="AlphaFoldDB" id="A0A2N2E965"/>
<evidence type="ECO:0000313" key="12">
    <source>
        <dbReference type="Proteomes" id="UP000233517"/>
    </source>
</evidence>
<protein>
    <recommendedName>
        <fullName evidence="6 7">Large ribosomal subunit protein uL3</fullName>
    </recommendedName>
</protein>
<keyword evidence="2 7" id="KW-0699">rRNA-binding</keyword>
<evidence type="ECO:0000256" key="7">
    <source>
        <dbReference type="HAMAP-Rule" id="MF_01325"/>
    </source>
</evidence>
<dbReference type="GO" id="GO:0003735">
    <property type="term" value="F:structural constituent of ribosome"/>
    <property type="evidence" value="ECO:0007669"/>
    <property type="project" value="UniProtKB-UniRule"/>
</dbReference>
<evidence type="ECO:0000256" key="8">
    <source>
        <dbReference type="RuleBase" id="RU003905"/>
    </source>
</evidence>
<evidence type="ECO:0000256" key="6">
    <source>
        <dbReference type="ARBA" id="ARBA00035243"/>
    </source>
</evidence>
<name>A0A2N2E965_9BACT</name>
<evidence type="ECO:0000256" key="5">
    <source>
        <dbReference type="ARBA" id="ARBA00023274"/>
    </source>
</evidence>
<dbReference type="GO" id="GO:0019843">
    <property type="term" value="F:rRNA binding"/>
    <property type="evidence" value="ECO:0007669"/>
    <property type="project" value="UniProtKB-UniRule"/>
</dbReference>
<gene>
    <name evidence="7" type="primary">rplC</name>
    <name evidence="11" type="ORF">CVU82_01495</name>
</gene>
<dbReference type="InterPro" id="IPR000597">
    <property type="entry name" value="Ribosomal_uL3"/>
</dbReference>
<dbReference type="InterPro" id="IPR009000">
    <property type="entry name" value="Transl_B-barrel_sf"/>
</dbReference>
<evidence type="ECO:0000313" key="11">
    <source>
        <dbReference type="EMBL" id="PKM91255.1"/>
    </source>
</evidence>
<keyword evidence="4 7" id="KW-0689">Ribosomal protein</keyword>
<evidence type="ECO:0000256" key="1">
    <source>
        <dbReference type="ARBA" id="ARBA00006540"/>
    </source>
</evidence>
<evidence type="ECO:0000256" key="10">
    <source>
        <dbReference type="SAM" id="MobiDB-lite"/>
    </source>
</evidence>
<dbReference type="SUPFAM" id="SSF50447">
    <property type="entry name" value="Translation proteins"/>
    <property type="match status" value="1"/>
</dbReference>
<feature type="region of interest" description="Disordered" evidence="10">
    <location>
        <begin position="251"/>
        <end position="284"/>
    </location>
</feature>
<dbReference type="Gene3D" id="2.40.30.10">
    <property type="entry name" value="Translation factors"/>
    <property type="match status" value="1"/>
</dbReference>
<sequence>MKFILGKKMNMTQVWSGDNVVSCTLVQAGPCLVTQIKDDKSDSYKAVQISYGYKKPKNLSKSVKGHLKKAINREDARYLREFRLKEDNPNLELGKVIDVSTFAKGDIIDVVSTSKGKGFQGVVRRHGFSGTKKTHGNKDQLRASGSVGAKGPAHVFKGTRMGGRMGGDRVTTKNLEIVDVDIENNILFIKGAVPGATNGLVMIKGQGELIVKDLKENIKKDENKTGETPVLESEEKVEAVVEEVSIENAVEEKKEDKMVEAEVAESEVKSEEKKDDLDQKKDKE</sequence>
<proteinExistence type="inferred from homology"/>
<keyword evidence="5 7" id="KW-0687">Ribonucleoprotein</keyword>
<reference evidence="11 12" key="1">
    <citation type="journal article" date="2017" name="ISME J.">
        <title>Potential for microbial H2 and metal transformations associated with novel bacteria and archaea in deep terrestrial subsurface sediments.</title>
        <authorList>
            <person name="Hernsdorf A.W."/>
            <person name="Amano Y."/>
            <person name="Miyakawa K."/>
            <person name="Ise K."/>
            <person name="Suzuki Y."/>
            <person name="Anantharaman K."/>
            <person name="Probst A."/>
            <person name="Burstein D."/>
            <person name="Thomas B.C."/>
            <person name="Banfield J.F."/>
        </authorList>
    </citation>
    <scope>NUCLEOTIDE SEQUENCE [LARGE SCALE GENOMIC DNA]</scope>
    <source>
        <strain evidence="11">HGW-Falkowbacteria-1</strain>
    </source>
</reference>
<dbReference type="GO" id="GO:0006412">
    <property type="term" value="P:translation"/>
    <property type="evidence" value="ECO:0007669"/>
    <property type="project" value="UniProtKB-UniRule"/>
</dbReference>
<feature type="region of interest" description="Disordered" evidence="10">
    <location>
        <begin position="127"/>
        <end position="149"/>
    </location>
</feature>
<dbReference type="EMBL" id="PHAI01000002">
    <property type="protein sequence ID" value="PKM91255.1"/>
    <property type="molecule type" value="Genomic_DNA"/>
</dbReference>
<dbReference type="Pfam" id="PF00297">
    <property type="entry name" value="Ribosomal_L3"/>
    <property type="match status" value="1"/>
</dbReference>
<dbReference type="Proteomes" id="UP000233517">
    <property type="component" value="Unassembled WGS sequence"/>
</dbReference>
<dbReference type="HAMAP" id="MF_01325_B">
    <property type="entry name" value="Ribosomal_uL3_B"/>
    <property type="match status" value="1"/>
</dbReference>
<dbReference type="PANTHER" id="PTHR11229">
    <property type="entry name" value="50S RIBOSOMAL PROTEIN L3"/>
    <property type="match status" value="1"/>
</dbReference>